<evidence type="ECO:0000256" key="7">
    <source>
        <dbReference type="ARBA" id="ARBA00023040"/>
    </source>
</evidence>
<keyword evidence="3 12" id="KW-0919">Taste</keyword>
<evidence type="ECO:0000256" key="2">
    <source>
        <dbReference type="ARBA" id="ARBA00007376"/>
    </source>
</evidence>
<dbReference type="EMBL" id="WNYA01000090">
    <property type="protein sequence ID" value="KAG8550090.1"/>
    <property type="molecule type" value="Genomic_DNA"/>
</dbReference>
<evidence type="ECO:0000256" key="6">
    <source>
        <dbReference type="ARBA" id="ARBA00022989"/>
    </source>
</evidence>
<evidence type="ECO:0000256" key="10">
    <source>
        <dbReference type="ARBA" id="ARBA00023224"/>
    </source>
</evidence>
<feature type="transmembrane region" description="Helical" evidence="13">
    <location>
        <begin position="169"/>
        <end position="195"/>
    </location>
</feature>
<dbReference type="AlphaFoldDB" id="A0AAV6ZP61"/>
<keyword evidence="16" id="KW-1185">Reference proteome</keyword>
<evidence type="ECO:0000256" key="9">
    <source>
        <dbReference type="ARBA" id="ARBA00023170"/>
    </source>
</evidence>
<feature type="transmembrane region" description="Helical" evidence="13">
    <location>
        <begin position="216"/>
        <end position="237"/>
    </location>
</feature>
<comment type="similarity">
    <text evidence="2 11">Belongs to the G-protein coupled receptor T2R family.</text>
</comment>
<evidence type="ECO:0000256" key="12">
    <source>
        <dbReference type="RuleBase" id="RU004424"/>
    </source>
</evidence>
<evidence type="ECO:0000313" key="16">
    <source>
        <dbReference type="Proteomes" id="UP000824782"/>
    </source>
</evidence>
<keyword evidence="8 12" id="KW-0472">Membrane</keyword>
<evidence type="ECO:0000313" key="15">
    <source>
        <dbReference type="EMBL" id="KAG8550090.1"/>
    </source>
</evidence>
<name>A0AAV6ZP61_ENGPU</name>
<organism evidence="15 16">
    <name type="scientific">Engystomops pustulosus</name>
    <name type="common">Tungara frog</name>
    <name type="synonym">Physalaemus pustulosus</name>
    <dbReference type="NCBI Taxonomy" id="76066"/>
    <lineage>
        <taxon>Eukaryota</taxon>
        <taxon>Metazoa</taxon>
        <taxon>Chordata</taxon>
        <taxon>Craniata</taxon>
        <taxon>Vertebrata</taxon>
        <taxon>Euteleostomi</taxon>
        <taxon>Amphibia</taxon>
        <taxon>Batrachia</taxon>
        <taxon>Anura</taxon>
        <taxon>Neobatrachia</taxon>
        <taxon>Hyloidea</taxon>
        <taxon>Leptodactylidae</taxon>
        <taxon>Leiuperinae</taxon>
        <taxon>Engystomops</taxon>
    </lineage>
</organism>
<feature type="transmembrane region" description="Helical" evidence="13">
    <location>
        <begin position="70"/>
        <end position="95"/>
    </location>
</feature>
<dbReference type="GO" id="GO:0016020">
    <property type="term" value="C:membrane"/>
    <property type="evidence" value="ECO:0007669"/>
    <property type="project" value="UniProtKB-SubCell"/>
</dbReference>
<evidence type="ECO:0000256" key="11">
    <source>
        <dbReference type="RuleBase" id="RU004423"/>
    </source>
</evidence>
<comment type="caution">
    <text evidence="15">The sequence shown here is derived from an EMBL/GenBank/DDBJ whole genome shotgun (WGS) entry which is preliminary data.</text>
</comment>
<dbReference type="InterPro" id="IPR007960">
    <property type="entry name" value="TAS2R"/>
</dbReference>
<dbReference type="GO" id="GO:0033038">
    <property type="term" value="F:bitter taste receptor activity"/>
    <property type="evidence" value="ECO:0007669"/>
    <property type="project" value="InterPro"/>
</dbReference>
<feature type="transmembrane region" description="Helical" evidence="13">
    <location>
        <begin position="6"/>
        <end position="21"/>
    </location>
</feature>
<keyword evidence="10 12" id="KW-0807">Transducer</keyword>
<keyword evidence="7 12" id="KW-0297">G-protein coupled receptor</keyword>
<feature type="transmembrane region" description="Helical" evidence="13">
    <location>
        <begin position="33"/>
        <end position="58"/>
    </location>
</feature>
<proteinExistence type="inferred from homology"/>
<gene>
    <name evidence="14" type="ORF">GDO81_027675</name>
    <name evidence="15" type="ORF">GDO81_028871</name>
</gene>
<evidence type="ECO:0000256" key="4">
    <source>
        <dbReference type="ARBA" id="ARBA00022606"/>
    </source>
</evidence>
<evidence type="ECO:0000256" key="13">
    <source>
        <dbReference type="SAM" id="Phobius"/>
    </source>
</evidence>
<dbReference type="Pfam" id="PF05296">
    <property type="entry name" value="TAS2R"/>
    <property type="match status" value="1"/>
</dbReference>
<dbReference type="SUPFAM" id="SSF81321">
    <property type="entry name" value="Family A G protein-coupled receptor-like"/>
    <property type="match status" value="1"/>
</dbReference>
<keyword evidence="9 12" id="KW-0675">Receptor</keyword>
<comment type="subcellular location">
    <subcellularLocation>
        <location evidence="1 12">Membrane</location>
        <topology evidence="1 12">Multi-pass membrane protein</topology>
    </subcellularLocation>
</comment>
<sequence length="280" mass="31757">MECLVGLIVNMMIVAANFLKWKSQRSLQTCDKILSYLAVSRGFFYCSVIMGNLIIIFVPHVQENYDVKSILYIQIGFTFNLSQWIASVLCVFYCVKIVSYNCALCVPLRSRISTVVPWLVAASLIMSFISNLPLGWYSYDHKTQNVLNGSTDNTTGKGFVMVSNFESRVLIFVVGSFPPFVIFCAANSLLIHFLLIHTRRMRNVTSQNLRSHFGALKSMSLFLVLQMMIFMLMGLIASETKKVLAGITMIKYTVPTYIQIQLKNKATEPILYVTRGLRVY</sequence>
<protein>
    <recommendedName>
        <fullName evidence="12">Taste receptor type 2</fullName>
    </recommendedName>
</protein>
<reference evidence="15" key="1">
    <citation type="thesis" date="2020" institute="ProQuest LLC" country="789 East Eisenhower Parkway, Ann Arbor, MI, USA">
        <title>Comparative Genomics and Chromosome Evolution.</title>
        <authorList>
            <person name="Mudd A.B."/>
        </authorList>
    </citation>
    <scope>NUCLEOTIDE SEQUENCE</scope>
    <source>
        <strain evidence="15">237g6f4</strain>
        <tissue evidence="15">Blood</tissue>
    </source>
</reference>
<evidence type="ECO:0000256" key="5">
    <source>
        <dbReference type="ARBA" id="ARBA00022692"/>
    </source>
</evidence>
<dbReference type="PANTHER" id="PTHR11394:SF152">
    <property type="entry name" value="TASTE RECEPTOR TYPE 2"/>
    <property type="match status" value="1"/>
</dbReference>
<accession>A0AAV6ZP61</accession>
<feature type="transmembrane region" description="Helical" evidence="13">
    <location>
        <begin position="115"/>
        <end position="139"/>
    </location>
</feature>
<evidence type="ECO:0000256" key="3">
    <source>
        <dbReference type="ARBA" id="ARBA00022480"/>
    </source>
</evidence>
<dbReference type="Proteomes" id="UP000824782">
    <property type="component" value="Unassembled WGS sequence"/>
</dbReference>
<dbReference type="GO" id="GO:0004930">
    <property type="term" value="F:G protein-coupled receptor activity"/>
    <property type="evidence" value="ECO:0007669"/>
    <property type="project" value="UniProtKB-KW"/>
</dbReference>
<keyword evidence="4 12" id="KW-0716">Sensory transduction</keyword>
<evidence type="ECO:0000256" key="1">
    <source>
        <dbReference type="ARBA" id="ARBA00004141"/>
    </source>
</evidence>
<keyword evidence="6 13" id="KW-1133">Transmembrane helix</keyword>
<dbReference type="EMBL" id="WNYA01005909">
    <property type="protein sequence ID" value="KAG8542025.1"/>
    <property type="molecule type" value="Genomic_DNA"/>
</dbReference>
<dbReference type="PANTHER" id="PTHR11394">
    <property type="entry name" value="TASTE RECEPTOR TYPE 2"/>
    <property type="match status" value="1"/>
</dbReference>
<evidence type="ECO:0000313" key="14">
    <source>
        <dbReference type="EMBL" id="KAG8542025.1"/>
    </source>
</evidence>
<keyword evidence="5 12" id="KW-0812">Transmembrane</keyword>
<evidence type="ECO:0000256" key="8">
    <source>
        <dbReference type="ARBA" id="ARBA00023136"/>
    </source>
</evidence>